<dbReference type="RefSeq" id="WP_052562216.1">
    <property type="nucleotide sequence ID" value="NZ_BAFN01000001.1"/>
</dbReference>
<accession>A0ABQ0JTP0</accession>
<evidence type="ECO:0000313" key="3">
    <source>
        <dbReference type="Proteomes" id="UP000032309"/>
    </source>
</evidence>
<gene>
    <name evidence="2" type="ORF">BROSI_A0587</name>
</gene>
<feature type="transmembrane region" description="Helical" evidence="1">
    <location>
        <begin position="294"/>
        <end position="317"/>
    </location>
</feature>
<evidence type="ECO:0000256" key="1">
    <source>
        <dbReference type="SAM" id="Phobius"/>
    </source>
</evidence>
<dbReference type="Proteomes" id="UP000032309">
    <property type="component" value="Unassembled WGS sequence"/>
</dbReference>
<keyword evidence="1" id="KW-0812">Transmembrane</keyword>
<protein>
    <submittedName>
        <fullName evidence="2">Membrane-associated oxidoreductase</fullName>
    </submittedName>
</protein>
<keyword evidence="1" id="KW-1133">Transmembrane helix</keyword>
<keyword evidence="1" id="KW-0472">Membrane</keyword>
<organism evidence="2 3">
    <name type="scientific">Candidatus Brocadia sinica JPN1</name>
    <dbReference type="NCBI Taxonomy" id="1197129"/>
    <lineage>
        <taxon>Bacteria</taxon>
        <taxon>Pseudomonadati</taxon>
        <taxon>Planctomycetota</taxon>
        <taxon>Candidatus Brocadiia</taxon>
        <taxon>Candidatus Brocadiales</taxon>
        <taxon>Candidatus Brocadiaceae</taxon>
        <taxon>Candidatus Brocadia</taxon>
    </lineage>
</organism>
<dbReference type="EMBL" id="BAFN01000001">
    <property type="protein sequence ID" value="GAN32083.1"/>
    <property type="molecule type" value="Genomic_DNA"/>
</dbReference>
<comment type="caution">
    <text evidence="2">The sequence shown here is derived from an EMBL/GenBank/DDBJ whole genome shotgun (WGS) entry which is preliminary data.</text>
</comment>
<feature type="transmembrane region" description="Helical" evidence="1">
    <location>
        <begin position="238"/>
        <end position="255"/>
    </location>
</feature>
<name>A0ABQ0JTP0_9BACT</name>
<keyword evidence="3" id="KW-1185">Reference proteome</keyword>
<sequence>MREIEVKDNPVISEKSTFTKVILADAKIGRELYIIESNFSDELLMGSIEVKTGIIMANSRFNKNVSLRYGNIFKILDISSNTFSSLDLTGTIINGELRLISREQKPTQWDKEKTFILSNTQVDCLDDVPESWPINLDLEGFKYDRLSRISMREKIDITIKNHSWFKNWLSRQRNYTPQPYEQLASVLQKAGYNEKAKEIMFESRERERKGVEGWTRWIYLSLLKYLIGYGYYLLQVVYYLLGLATFGTLIFFKYVKNGNNNLLRAFCYSLDSLFPFVHFDKQHDEVKLRGFARYYFFFHSIAGFILSYFFIAGITGLTK</sequence>
<evidence type="ECO:0000313" key="2">
    <source>
        <dbReference type="EMBL" id="GAN32083.1"/>
    </source>
</evidence>
<proteinExistence type="predicted"/>
<reference evidence="3" key="1">
    <citation type="journal article" date="2015" name="Genome Announc.">
        <title>Draft Genome Sequence of an Anaerobic Ammonium-Oxidizing Bacterium, "Candidatus Brocadia sinica".</title>
        <authorList>
            <person name="Oshiki M."/>
            <person name="Shinyako-Hata K."/>
            <person name="Satoh H."/>
            <person name="Okabe S."/>
        </authorList>
    </citation>
    <scope>NUCLEOTIDE SEQUENCE [LARGE SCALE GENOMIC DNA]</scope>
    <source>
        <strain evidence="3">JPN1</strain>
    </source>
</reference>